<gene>
    <name evidence="2" type="ORF">A2557_12615</name>
</gene>
<dbReference type="InterPro" id="IPR011989">
    <property type="entry name" value="ARM-like"/>
</dbReference>
<dbReference type="PROSITE" id="PS50077">
    <property type="entry name" value="HEAT_REPEAT"/>
    <property type="match status" value="1"/>
</dbReference>
<dbReference type="InterPro" id="IPR016024">
    <property type="entry name" value="ARM-type_fold"/>
</dbReference>
<accession>A0A1F6GMU1</accession>
<protein>
    <recommendedName>
        <fullName evidence="4">HEAT repeat domain-containing protein</fullName>
    </recommendedName>
</protein>
<organism evidence="2 3">
    <name type="scientific">Candidatus Lambdaproteobacteria bacterium RIFOXYD2_FULL_56_26</name>
    <dbReference type="NCBI Taxonomy" id="1817773"/>
    <lineage>
        <taxon>Bacteria</taxon>
        <taxon>Pseudomonadati</taxon>
        <taxon>Pseudomonadota</taxon>
        <taxon>Candidatus Lambdaproteobacteria</taxon>
    </lineage>
</organism>
<dbReference type="SUPFAM" id="SSF48371">
    <property type="entry name" value="ARM repeat"/>
    <property type="match status" value="1"/>
</dbReference>
<evidence type="ECO:0008006" key="4">
    <source>
        <dbReference type="Google" id="ProtNLM"/>
    </source>
</evidence>
<dbReference type="Pfam" id="PF13646">
    <property type="entry name" value="HEAT_2"/>
    <property type="match status" value="1"/>
</dbReference>
<reference evidence="2 3" key="1">
    <citation type="journal article" date="2016" name="Nat. Commun.">
        <title>Thousands of microbial genomes shed light on interconnected biogeochemical processes in an aquifer system.</title>
        <authorList>
            <person name="Anantharaman K."/>
            <person name="Brown C.T."/>
            <person name="Hug L.A."/>
            <person name="Sharon I."/>
            <person name="Castelle C.J."/>
            <person name="Probst A.J."/>
            <person name="Thomas B.C."/>
            <person name="Singh A."/>
            <person name="Wilkins M.J."/>
            <person name="Karaoz U."/>
            <person name="Brodie E.L."/>
            <person name="Williams K.H."/>
            <person name="Hubbard S.S."/>
            <person name="Banfield J.F."/>
        </authorList>
    </citation>
    <scope>NUCLEOTIDE SEQUENCE [LARGE SCALE GENOMIC DNA]</scope>
</reference>
<dbReference type="PANTHER" id="PTHR12697:SF5">
    <property type="entry name" value="DEOXYHYPUSINE HYDROXYLASE"/>
    <property type="match status" value="1"/>
</dbReference>
<comment type="function">
    <text evidence="1">Catalyzes the hydroxylation of the N(6)-(4-aminobutyl)-L-lysine intermediate produced by deoxyhypusine synthase/DHPS on a critical lysine of the eukaryotic translation initiation factor 5A/eIF-5A. This is the second step of the post-translational modification of that lysine into an unusual amino acid residue named hypusine. Hypusination is unique to mature eIF-5A factor and is essential for its function.</text>
</comment>
<dbReference type="PANTHER" id="PTHR12697">
    <property type="entry name" value="PBS LYASE HEAT-LIKE PROTEIN"/>
    <property type="match status" value="1"/>
</dbReference>
<evidence type="ECO:0000256" key="1">
    <source>
        <dbReference type="ARBA" id="ARBA00045876"/>
    </source>
</evidence>
<dbReference type="EMBL" id="MFNF01000057">
    <property type="protein sequence ID" value="OGG99433.1"/>
    <property type="molecule type" value="Genomic_DNA"/>
</dbReference>
<dbReference type="InterPro" id="IPR021133">
    <property type="entry name" value="HEAT_type_2"/>
</dbReference>
<dbReference type="PROSITE" id="PS51257">
    <property type="entry name" value="PROKAR_LIPOPROTEIN"/>
    <property type="match status" value="1"/>
</dbReference>
<comment type="caution">
    <text evidence="2">The sequence shown here is derived from an EMBL/GenBank/DDBJ whole genome shotgun (WGS) entry which is preliminary data.</text>
</comment>
<dbReference type="AlphaFoldDB" id="A0A1F6GMU1"/>
<name>A0A1F6GMU1_9PROT</name>
<dbReference type="Proteomes" id="UP000177583">
    <property type="component" value="Unassembled WGS sequence"/>
</dbReference>
<evidence type="ECO:0000313" key="2">
    <source>
        <dbReference type="EMBL" id="OGG99433.1"/>
    </source>
</evidence>
<dbReference type="GO" id="GO:0016491">
    <property type="term" value="F:oxidoreductase activity"/>
    <property type="evidence" value="ECO:0007669"/>
    <property type="project" value="TreeGrafter"/>
</dbReference>
<evidence type="ECO:0000313" key="3">
    <source>
        <dbReference type="Proteomes" id="UP000177583"/>
    </source>
</evidence>
<proteinExistence type="predicted"/>
<dbReference type="Gene3D" id="1.25.10.10">
    <property type="entry name" value="Leucine-rich Repeat Variant"/>
    <property type="match status" value="2"/>
</dbReference>
<sequence>MKATKTNWILLVGLLFGLALSGCSSLKDAQDLYRQGNKDKALDIAIGFLGNGKPEVRMEAAQLVGQIGGDRAGKALLPLMRDEVADVAVEGIKALGKTGYVTAGEPMTEFTPKAQGKVFDALAGAFRNLGTAAIVPLVKAFDSAPPEADWKAYRAMLIQTGPVVSTAIAQSFKGKSPLDNEEKLNVLVELRSPTVPTLLVEMLGDPEVADMVVKGLIKLGSLSVDPAVAELQKYQGSDQGATIKEKLCYALGEIKSRRAVPILEQMAKDSNDLVRAAADSALTKARGF</sequence>
<dbReference type="InterPro" id="IPR004155">
    <property type="entry name" value="PBS_lyase_HEAT"/>
</dbReference>
<dbReference type="SMART" id="SM00567">
    <property type="entry name" value="EZ_HEAT"/>
    <property type="match status" value="2"/>
</dbReference>